<evidence type="ECO:0000313" key="2">
    <source>
        <dbReference type="Proteomes" id="UP001281761"/>
    </source>
</evidence>
<evidence type="ECO:0000313" key="1">
    <source>
        <dbReference type="EMBL" id="KAK2949592.1"/>
    </source>
</evidence>
<accession>A0ABQ9XE48</accession>
<dbReference type="EMBL" id="JARBJD010000153">
    <property type="protein sequence ID" value="KAK2949592.1"/>
    <property type="molecule type" value="Genomic_DNA"/>
</dbReference>
<organism evidence="1 2">
    <name type="scientific">Blattamonas nauphoetae</name>
    <dbReference type="NCBI Taxonomy" id="2049346"/>
    <lineage>
        <taxon>Eukaryota</taxon>
        <taxon>Metamonada</taxon>
        <taxon>Preaxostyla</taxon>
        <taxon>Oxymonadida</taxon>
        <taxon>Blattamonas</taxon>
    </lineage>
</organism>
<gene>
    <name evidence="1" type="ORF">BLNAU_15452</name>
</gene>
<dbReference type="Proteomes" id="UP001281761">
    <property type="component" value="Unassembled WGS sequence"/>
</dbReference>
<reference evidence="1 2" key="1">
    <citation type="journal article" date="2022" name="bioRxiv">
        <title>Genomics of Preaxostyla Flagellates Illuminates Evolutionary Transitions and the Path Towards Mitochondrial Loss.</title>
        <authorList>
            <person name="Novak L.V.F."/>
            <person name="Treitli S.C."/>
            <person name="Pyrih J."/>
            <person name="Halakuc P."/>
            <person name="Pipaliya S.V."/>
            <person name="Vacek V."/>
            <person name="Brzon O."/>
            <person name="Soukal P."/>
            <person name="Eme L."/>
            <person name="Dacks J.B."/>
            <person name="Karnkowska A."/>
            <person name="Elias M."/>
            <person name="Hampl V."/>
        </authorList>
    </citation>
    <scope>NUCLEOTIDE SEQUENCE [LARGE SCALE GENOMIC DNA]</scope>
    <source>
        <strain evidence="1">NAU3</strain>
        <tissue evidence="1">Gut</tissue>
    </source>
</reference>
<sequence length="199" mass="22633">MEDLLEDHPILNQQTEMSTFNMFFKTPVEPTPQEPTVIQPSTDKFLHTIRPTLHLVVTAPNTDETRDYSTHIVSVLTSSGINVILEFQNPSDLSLCFLEDDDNLLILTAELSWSLQSSFQLHSKLNGQMRNVTYCVPLLSIKYIFELSTKHTQAPSVLSTLYESLNPFVTVPAAEQCLFILIFQFPLSIPKLLHTSHHY</sequence>
<name>A0ABQ9XE48_9EUKA</name>
<protein>
    <submittedName>
        <fullName evidence="1">Uncharacterized protein</fullName>
    </submittedName>
</protein>
<keyword evidence="2" id="KW-1185">Reference proteome</keyword>
<comment type="caution">
    <text evidence="1">The sequence shown here is derived from an EMBL/GenBank/DDBJ whole genome shotgun (WGS) entry which is preliminary data.</text>
</comment>
<proteinExistence type="predicted"/>